<feature type="compositionally biased region" description="Basic and acidic residues" evidence="1">
    <location>
        <begin position="75"/>
        <end position="112"/>
    </location>
</feature>
<accession>A0ABN2LRU6</accession>
<feature type="transmembrane region" description="Helical" evidence="2">
    <location>
        <begin position="6"/>
        <end position="32"/>
    </location>
</feature>
<feature type="compositionally biased region" description="Polar residues" evidence="1">
    <location>
        <begin position="62"/>
        <end position="74"/>
    </location>
</feature>
<dbReference type="Proteomes" id="UP001500002">
    <property type="component" value="Unassembled WGS sequence"/>
</dbReference>
<comment type="caution">
    <text evidence="3">The sequence shown here is derived from an EMBL/GenBank/DDBJ whole genome shotgun (WGS) entry which is preliminary data.</text>
</comment>
<name>A0ABN2LRU6_9MICO</name>
<evidence type="ECO:0000256" key="2">
    <source>
        <dbReference type="SAM" id="Phobius"/>
    </source>
</evidence>
<feature type="compositionally biased region" description="Acidic residues" evidence="1">
    <location>
        <begin position="113"/>
        <end position="124"/>
    </location>
</feature>
<dbReference type="EMBL" id="BAAANJ010000001">
    <property type="protein sequence ID" value="GAA1797743.1"/>
    <property type="molecule type" value="Genomic_DNA"/>
</dbReference>
<gene>
    <name evidence="3" type="ORF">GCM10009749_01610</name>
</gene>
<keyword evidence="2" id="KW-1133">Transmembrane helix</keyword>
<protein>
    <submittedName>
        <fullName evidence="3">Uncharacterized protein</fullName>
    </submittedName>
</protein>
<evidence type="ECO:0000256" key="1">
    <source>
        <dbReference type="SAM" id="MobiDB-lite"/>
    </source>
</evidence>
<organism evidence="3 4">
    <name type="scientific">Agromyces neolithicus</name>
    <dbReference type="NCBI Taxonomy" id="269420"/>
    <lineage>
        <taxon>Bacteria</taxon>
        <taxon>Bacillati</taxon>
        <taxon>Actinomycetota</taxon>
        <taxon>Actinomycetes</taxon>
        <taxon>Micrococcales</taxon>
        <taxon>Microbacteriaceae</taxon>
        <taxon>Agromyces</taxon>
    </lineage>
</organism>
<evidence type="ECO:0000313" key="3">
    <source>
        <dbReference type="EMBL" id="GAA1797743.1"/>
    </source>
</evidence>
<keyword evidence="4" id="KW-1185">Reference proteome</keyword>
<keyword evidence="2" id="KW-0812">Transmembrane</keyword>
<keyword evidence="2" id="KW-0472">Membrane</keyword>
<proteinExistence type="predicted"/>
<reference evidence="3 4" key="1">
    <citation type="journal article" date="2019" name="Int. J. Syst. Evol. Microbiol.">
        <title>The Global Catalogue of Microorganisms (GCM) 10K type strain sequencing project: providing services to taxonomists for standard genome sequencing and annotation.</title>
        <authorList>
            <consortium name="The Broad Institute Genomics Platform"/>
            <consortium name="The Broad Institute Genome Sequencing Center for Infectious Disease"/>
            <person name="Wu L."/>
            <person name="Ma J."/>
        </authorList>
    </citation>
    <scope>NUCLEOTIDE SEQUENCE [LARGE SCALE GENOMIC DNA]</scope>
    <source>
        <strain evidence="3 4">JCM 14322</strain>
    </source>
</reference>
<evidence type="ECO:0000313" key="4">
    <source>
        <dbReference type="Proteomes" id="UP001500002"/>
    </source>
</evidence>
<feature type="region of interest" description="Disordered" evidence="1">
    <location>
        <begin position="58"/>
        <end position="124"/>
    </location>
</feature>
<dbReference type="RefSeq" id="WP_344292430.1">
    <property type="nucleotide sequence ID" value="NZ_BAAANJ010000001.1"/>
</dbReference>
<sequence length="124" mass="13257">MGGDLAFYGMLAAGALALFALVIVIGIVMRFVKAPSGARWRHAFGPLMGAGEKYQELHTGQKGLQDSVIESIQEQETKGAKRETGEGAKHETGEGSKPERGERSTPERGGEDDRPDSDADPSTR</sequence>